<dbReference type="InterPro" id="IPR050160">
    <property type="entry name" value="MHC/Immunoglobulin"/>
</dbReference>
<accession>A0ABM0L7I4</accession>
<feature type="domain" description="Ig-like" evidence="14">
    <location>
        <begin position="112"/>
        <end position="201"/>
    </location>
</feature>
<reference evidence="16" key="1">
    <citation type="submission" date="2025-08" db="UniProtKB">
        <authorList>
            <consortium name="RefSeq"/>
        </authorList>
    </citation>
    <scope>IDENTIFICATION</scope>
</reference>
<evidence type="ECO:0000256" key="7">
    <source>
        <dbReference type="ARBA" id="ARBA00023136"/>
    </source>
</evidence>
<keyword evidence="5 12" id="KW-1133">Transmembrane helix</keyword>
<evidence type="ECO:0000313" key="15">
    <source>
        <dbReference type="Proteomes" id="UP000694915"/>
    </source>
</evidence>
<evidence type="ECO:0000259" key="14">
    <source>
        <dbReference type="PROSITE" id="PS50835"/>
    </source>
</evidence>
<keyword evidence="4" id="KW-0391">Immunity</keyword>
<evidence type="ECO:0000256" key="3">
    <source>
        <dbReference type="ARBA" id="ARBA00022692"/>
    </source>
</evidence>
<organism evidence="15 16">
    <name type="scientific">Microtus ochrogaster</name>
    <name type="common">Prairie vole</name>
    <dbReference type="NCBI Taxonomy" id="79684"/>
    <lineage>
        <taxon>Eukaryota</taxon>
        <taxon>Metazoa</taxon>
        <taxon>Chordata</taxon>
        <taxon>Craniata</taxon>
        <taxon>Vertebrata</taxon>
        <taxon>Euteleostomi</taxon>
        <taxon>Mammalia</taxon>
        <taxon>Eutheria</taxon>
        <taxon>Euarchontoglires</taxon>
        <taxon>Glires</taxon>
        <taxon>Rodentia</taxon>
        <taxon>Myomorpha</taxon>
        <taxon>Muroidea</taxon>
        <taxon>Cricetidae</taxon>
        <taxon>Arvicolinae</taxon>
        <taxon>Microtus</taxon>
    </lineage>
</organism>
<feature type="signal peptide" evidence="13">
    <location>
        <begin position="1"/>
        <end position="25"/>
    </location>
</feature>
<dbReference type="SUPFAM" id="SSF48726">
    <property type="entry name" value="Immunoglobulin"/>
    <property type="match status" value="1"/>
</dbReference>
<evidence type="ECO:0000313" key="16">
    <source>
        <dbReference type="RefSeq" id="XP_005360478.1"/>
    </source>
</evidence>
<evidence type="ECO:0000256" key="10">
    <source>
        <dbReference type="ARBA" id="ARBA00023182"/>
    </source>
</evidence>
<evidence type="ECO:0000256" key="2">
    <source>
        <dbReference type="ARBA" id="ARBA00007394"/>
    </source>
</evidence>
<comment type="similarity">
    <text evidence="2 11">Belongs to the MHC class II family.</text>
</comment>
<keyword evidence="15" id="KW-1185">Reference proteome</keyword>
<keyword evidence="8" id="KW-1015">Disulfide bond</keyword>
<dbReference type="PANTHER" id="PTHR19944">
    <property type="entry name" value="MHC CLASS II-RELATED"/>
    <property type="match status" value="1"/>
</dbReference>
<comment type="subcellular location">
    <subcellularLocation>
        <location evidence="1">Membrane</location>
        <topology evidence="1">Single-pass type I membrane protein</topology>
    </subcellularLocation>
</comment>
<evidence type="ECO:0000256" key="9">
    <source>
        <dbReference type="ARBA" id="ARBA00023180"/>
    </source>
</evidence>
<dbReference type="RefSeq" id="XP_005360478.1">
    <property type="nucleotide sequence ID" value="XM_005360421.1"/>
</dbReference>
<evidence type="ECO:0000256" key="1">
    <source>
        <dbReference type="ARBA" id="ARBA00004479"/>
    </source>
</evidence>
<dbReference type="SMART" id="SM00920">
    <property type="entry name" value="MHC_II_alpha"/>
    <property type="match status" value="1"/>
</dbReference>
<proteinExistence type="inferred from homology"/>
<dbReference type="InterPro" id="IPR014745">
    <property type="entry name" value="MHC_II_a/b_N"/>
</dbReference>
<dbReference type="Gene3D" id="3.10.320.10">
    <property type="entry name" value="Class II Histocompatibility Antigen, M Beta Chain, Chain B, domain 1"/>
    <property type="match status" value="1"/>
</dbReference>
<feature type="chain" id="PRO_5045351757" evidence="13">
    <location>
        <begin position="26"/>
        <end position="254"/>
    </location>
</feature>
<dbReference type="InterPro" id="IPR003597">
    <property type="entry name" value="Ig_C1-set"/>
</dbReference>
<dbReference type="Proteomes" id="UP000694915">
    <property type="component" value="Linkage group LG2"/>
</dbReference>
<dbReference type="InterPro" id="IPR003006">
    <property type="entry name" value="Ig/MHC_CS"/>
</dbReference>
<evidence type="ECO:0000256" key="13">
    <source>
        <dbReference type="SAM" id="SignalP"/>
    </source>
</evidence>
<evidence type="ECO:0000256" key="11">
    <source>
        <dbReference type="RuleBase" id="RU004238"/>
    </source>
</evidence>
<dbReference type="InterPro" id="IPR013783">
    <property type="entry name" value="Ig-like_fold"/>
</dbReference>
<dbReference type="InterPro" id="IPR036179">
    <property type="entry name" value="Ig-like_dom_sf"/>
</dbReference>
<dbReference type="Pfam" id="PF07654">
    <property type="entry name" value="C1-set"/>
    <property type="match status" value="1"/>
</dbReference>
<feature type="transmembrane region" description="Helical" evidence="12">
    <location>
        <begin position="221"/>
        <end position="242"/>
    </location>
</feature>
<keyword evidence="9" id="KW-0325">Glycoprotein</keyword>
<dbReference type="InterPro" id="IPR007110">
    <property type="entry name" value="Ig-like_dom"/>
</dbReference>
<keyword evidence="13" id="KW-0732">Signal</keyword>
<protein>
    <submittedName>
        <fullName evidence="16">HLA class II histocompatibility antigen, DP alpha 1 chain</fullName>
    </submittedName>
</protein>
<sequence>MFQSKAEVLRASFLAFLLSLPGSAAITADHVAMYDIFAQMQTPSGDCMYEFDSDEQFYVDLDREETVWGLSEFSTVYGFDAQGALPYIARLKSNLRALIQRHNITQVPSEPPEVTVFPKNPVELGQPNVLICHLDRFFPPVLNVTWLRNGKLVTEGTSETVFLPSTELRFHKFHYLTFVPTAEDVYDCRVEHWGLDQPSLTHWEMQEPLQAAETMETVVCVLGLVVGLVGIVIGSVFIVRALHSGHDPRIQGPL</sequence>
<dbReference type="PROSITE" id="PS00290">
    <property type="entry name" value="IG_MHC"/>
    <property type="match status" value="1"/>
</dbReference>
<keyword evidence="10" id="KW-0491">MHC II</keyword>
<dbReference type="Gene3D" id="2.60.40.10">
    <property type="entry name" value="Immunoglobulins"/>
    <property type="match status" value="1"/>
</dbReference>
<name>A0ABM0L7I4_MICOH</name>
<dbReference type="InterPro" id="IPR001003">
    <property type="entry name" value="MHC_II_a_N"/>
</dbReference>
<gene>
    <name evidence="16" type="primary">LOC101993262</name>
</gene>
<keyword evidence="6" id="KW-1064">Adaptive immunity</keyword>
<dbReference type="InterPro" id="IPR011162">
    <property type="entry name" value="MHC_I/II-like_Ag-recog"/>
</dbReference>
<dbReference type="SMART" id="SM00407">
    <property type="entry name" value="IGc1"/>
    <property type="match status" value="1"/>
</dbReference>
<evidence type="ECO:0000256" key="12">
    <source>
        <dbReference type="SAM" id="Phobius"/>
    </source>
</evidence>
<evidence type="ECO:0000256" key="8">
    <source>
        <dbReference type="ARBA" id="ARBA00023157"/>
    </source>
</evidence>
<evidence type="ECO:0000256" key="4">
    <source>
        <dbReference type="ARBA" id="ARBA00022859"/>
    </source>
</evidence>
<dbReference type="GeneID" id="101993262"/>
<dbReference type="CDD" id="cd05767">
    <property type="entry name" value="IgC1_MHC_II_alpha"/>
    <property type="match status" value="1"/>
</dbReference>
<evidence type="ECO:0000256" key="6">
    <source>
        <dbReference type="ARBA" id="ARBA00023130"/>
    </source>
</evidence>
<dbReference type="PROSITE" id="PS50835">
    <property type="entry name" value="IG_LIKE"/>
    <property type="match status" value="1"/>
</dbReference>
<evidence type="ECO:0000256" key="5">
    <source>
        <dbReference type="ARBA" id="ARBA00022989"/>
    </source>
</evidence>
<dbReference type="PANTHER" id="PTHR19944:SF64">
    <property type="entry name" value="HLA CLASS II HISTOCOMPATIBILITY ANTIGEN, DP ALPHA 1 CHAIN"/>
    <property type="match status" value="1"/>
</dbReference>
<keyword evidence="3 12" id="KW-0812">Transmembrane</keyword>
<dbReference type="SUPFAM" id="SSF54452">
    <property type="entry name" value="MHC antigen-recognition domain"/>
    <property type="match status" value="1"/>
</dbReference>
<dbReference type="Pfam" id="PF00993">
    <property type="entry name" value="MHC_II_alpha"/>
    <property type="match status" value="1"/>
</dbReference>
<keyword evidence="7 12" id="KW-0472">Membrane</keyword>